<reference evidence="1 2" key="1">
    <citation type="journal article" date="2014" name="PLoS Genet.">
        <title>The Genome of Spironucleus salmonicida Highlights a Fish Pathogen Adapted to Fluctuating Environments.</title>
        <authorList>
            <person name="Xu F."/>
            <person name="Jerlstrom-Hultqvist J."/>
            <person name="Einarsson E."/>
            <person name="Astvaldsson A."/>
            <person name="Svard S.G."/>
            <person name="Andersson J.O."/>
        </authorList>
    </citation>
    <scope>NUCLEOTIDE SEQUENCE</scope>
    <source>
        <strain evidence="2">ATCC 50377</strain>
    </source>
</reference>
<organism evidence="1">
    <name type="scientific">Spironucleus salmonicida</name>
    <dbReference type="NCBI Taxonomy" id="348837"/>
    <lineage>
        <taxon>Eukaryota</taxon>
        <taxon>Metamonada</taxon>
        <taxon>Diplomonadida</taxon>
        <taxon>Hexamitidae</taxon>
        <taxon>Hexamitinae</taxon>
        <taxon>Spironucleus</taxon>
    </lineage>
</organism>
<evidence type="ECO:0000313" key="3">
    <source>
        <dbReference type="EMBL" id="KAH0576062.1"/>
    </source>
</evidence>
<keyword evidence="4" id="KW-1185">Reference proteome</keyword>
<dbReference type="VEuPathDB" id="GiardiaDB:SS50377_21592"/>
<name>V6LZ81_9EUKA</name>
<dbReference type="EMBL" id="AUWU02000002">
    <property type="protein sequence ID" value="KAH0576050.1"/>
    <property type="molecule type" value="Genomic_DNA"/>
</dbReference>
<evidence type="ECO:0000313" key="4">
    <source>
        <dbReference type="Proteomes" id="UP000018208"/>
    </source>
</evidence>
<protein>
    <submittedName>
        <fullName evidence="1">Uncharacterized protein</fullName>
    </submittedName>
</protein>
<proteinExistence type="predicted"/>
<dbReference type="AlphaFoldDB" id="V6LZ81"/>
<evidence type="ECO:0000313" key="1">
    <source>
        <dbReference type="EMBL" id="EST46144.1"/>
    </source>
</evidence>
<reference evidence="2" key="2">
    <citation type="submission" date="2020-12" db="EMBL/GenBank/DDBJ databases">
        <title>New Spironucleus salmonicida genome in near-complete chromosomes.</title>
        <authorList>
            <person name="Xu F."/>
            <person name="Kurt Z."/>
            <person name="Jimenez-Gonzalez A."/>
            <person name="Astvaldsson A."/>
            <person name="Andersson J.O."/>
            <person name="Svard S.G."/>
        </authorList>
    </citation>
    <scope>NUCLEOTIDE SEQUENCE</scope>
    <source>
        <strain evidence="2">ATCC 50377</strain>
    </source>
</reference>
<dbReference type="Proteomes" id="UP000018208">
    <property type="component" value="Unassembled WGS sequence"/>
</dbReference>
<sequence>MSLPDYASIAVARSVEEPSVYYYGGCFFSLELNEHGQSGFKIVKNFAFHSFVLCPEGVLQGYETGVLTSSGRYFMDFTDLTLRVKFPGFEGSTQPQTHAGKQLPNREVLQHFGIDYDEYVGRIDFS</sequence>
<accession>V6LZ81</accession>
<dbReference type="VEuPathDB" id="GiardiaDB:SS50377_21604"/>
<gene>
    <name evidence="1" type="ORF">SS50377_13861</name>
    <name evidence="2" type="ORF">SS50377_21592</name>
    <name evidence="3" type="ORF">SS50377_21604</name>
</gene>
<dbReference type="EMBL" id="AUWU02000002">
    <property type="protein sequence ID" value="KAH0576062.1"/>
    <property type="molecule type" value="Genomic_DNA"/>
</dbReference>
<dbReference type="EMBL" id="KI546084">
    <property type="protein sequence ID" value="EST46144.1"/>
    <property type="molecule type" value="Genomic_DNA"/>
</dbReference>
<evidence type="ECO:0000313" key="2">
    <source>
        <dbReference type="EMBL" id="KAH0576050.1"/>
    </source>
</evidence>